<feature type="binding site" evidence="14">
    <location>
        <position position="538"/>
    </location>
    <ligand>
        <name>substrate</name>
    </ligand>
</feature>
<evidence type="ECO:0000313" key="21">
    <source>
        <dbReference type="Proteomes" id="UP000294368"/>
    </source>
</evidence>
<dbReference type="InterPro" id="IPR029061">
    <property type="entry name" value="THDP-binding"/>
</dbReference>
<feature type="binding site" evidence="16">
    <location>
        <position position="173"/>
    </location>
    <ligand>
        <name>Mg(2+)</name>
        <dbReference type="ChEBI" id="CHEBI:18420"/>
    </ligand>
</feature>
<dbReference type="CDD" id="cd02012">
    <property type="entry name" value="TPP_TK"/>
    <property type="match status" value="1"/>
</dbReference>
<dbReference type="InterPro" id="IPR049557">
    <property type="entry name" value="Transketolase_CS"/>
</dbReference>
<feature type="binding site" evidence="14">
    <location>
        <position position="491"/>
    </location>
    <ligand>
        <name>substrate</name>
    </ligand>
</feature>
<feature type="binding site" evidence="16">
    <location>
        <position position="205"/>
    </location>
    <ligand>
        <name>Mg(2+)</name>
        <dbReference type="ChEBI" id="CHEBI:18420"/>
    </ligand>
</feature>
<evidence type="ECO:0000256" key="12">
    <source>
        <dbReference type="NCBIfam" id="TIGR00232"/>
    </source>
</evidence>
<dbReference type="PANTHER" id="PTHR43522:SF2">
    <property type="entry name" value="TRANSKETOLASE 1-RELATED"/>
    <property type="match status" value="1"/>
</dbReference>
<evidence type="ECO:0000256" key="14">
    <source>
        <dbReference type="PIRSR" id="PIRSR605478-2"/>
    </source>
</evidence>
<evidence type="ECO:0000256" key="10">
    <source>
        <dbReference type="ARBA" id="ARBA00023052"/>
    </source>
</evidence>
<sequence length="681" mass="76497">MHKHTFSKKNMQGNFKPETYSRRDIANAIRALSMDAVQQAQSGHPGTPMGMAEIAEVLWRDFLNHNPSNPLWVNRDRFVLSNGHASMLLYSLLHLTGYNLPITELAKFRQVNSKTPGHPEYGHTIGVETTTGPLGQGIANAVGMAIAERTLMAQFNRPGYKLVDHYTYVFMGDGCMMEGISHEVCSLAGTLKLGKLIAFYDKNGISIDGKVTGWFTDNTAQRFESYGWHVVPNVDGHNANSIHLAIQEAQTIEHKPSLLICHTVIGFGSPNKSDTHYAHGLPLGDHEIALTRLRLNWNHKAFEVPEEIYAYWDARKKGQQKESAWNKIFIAYEKTFPELAKEFHRRVTKQLPHNWDLISQKFIEYLQDNPLHISGRQASQHCIEFFGDILPEYLGGSADLTPSNLTTWSGSKAIHKDIAGNYIHFGVREFGMTAIANGIALHGGFMPYTATFLMFSEYARNAVRMAALMKIRHIIIYTHDSIGVGEDGPTHQPVEQLASLRLTPNMSTWRPCDQVECAIAWKYAIENYNGPTALILSRQLLPQQIRTKLQLENIARGAYILYDCIGIPQVIFIATGSEVQLAVAAYQLLIEEGYKVRVVSMPSTDAFDKQDINYRESVLPSTISNRIAIEASIADYWLKYTGLKGIVIAMTQFGVSGPAEQVFKKFNFTLEYIIKKTKELL</sequence>
<name>A0A451D9T7_9GAMM</name>
<accession>A0A451D9T7</accession>
<feature type="binding site" evidence="16">
    <location>
        <position position="203"/>
    </location>
    <ligand>
        <name>Mg(2+)</name>
        <dbReference type="ChEBI" id="CHEBI:18420"/>
    </ligand>
</feature>
<feature type="binding site" evidence="14">
    <location>
        <position position="403"/>
    </location>
    <ligand>
        <name>substrate</name>
    </ligand>
</feature>
<comment type="catalytic activity">
    <reaction evidence="11 18">
        <text>D-sedoheptulose 7-phosphate + D-glyceraldehyde 3-phosphate = aldehydo-D-ribose 5-phosphate + D-xylulose 5-phosphate</text>
        <dbReference type="Rhea" id="RHEA:10508"/>
        <dbReference type="ChEBI" id="CHEBI:57483"/>
        <dbReference type="ChEBI" id="CHEBI:57737"/>
        <dbReference type="ChEBI" id="CHEBI:58273"/>
        <dbReference type="ChEBI" id="CHEBI:59776"/>
        <dbReference type="EC" id="2.2.1.1"/>
    </reaction>
</comment>
<dbReference type="EMBL" id="LR217715">
    <property type="protein sequence ID" value="VFP83088.1"/>
    <property type="molecule type" value="Genomic_DNA"/>
</dbReference>
<dbReference type="InterPro" id="IPR055152">
    <property type="entry name" value="Transketolase-like_C_2"/>
</dbReference>
<keyword evidence="10 15" id="KW-0786">Thiamine pyrophosphate</keyword>
<evidence type="ECO:0000256" key="9">
    <source>
        <dbReference type="ARBA" id="ARBA00022842"/>
    </source>
</evidence>
<dbReference type="InterPro" id="IPR005474">
    <property type="entry name" value="Transketolase_N"/>
</dbReference>
<dbReference type="SUPFAM" id="SSF52518">
    <property type="entry name" value="Thiamin diphosphate-binding fold (THDP-binding)"/>
    <property type="match status" value="2"/>
</dbReference>
<evidence type="ECO:0000259" key="19">
    <source>
        <dbReference type="SMART" id="SM00861"/>
    </source>
</evidence>
<dbReference type="Pfam" id="PF22613">
    <property type="entry name" value="Transketolase_C_1"/>
    <property type="match status" value="1"/>
</dbReference>
<keyword evidence="9 16" id="KW-0460">Magnesium</keyword>
<evidence type="ECO:0000256" key="4">
    <source>
        <dbReference type="ARBA" id="ARBA00011738"/>
    </source>
</evidence>
<evidence type="ECO:0000256" key="18">
    <source>
        <dbReference type="RuleBase" id="RU004996"/>
    </source>
</evidence>
<dbReference type="Proteomes" id="UP000294368">
    <property type="component" value="Chromosome"/>
</dbReference>
<feature type="binding site" evidence="15">
    <location>
        <position position="279"/>
    </location>
    <ligand>
        <name>thiamine diphosphate</name>
        <dbReference type="ChEBI" id="CHEBI:58937"/>
    </ligand>
</feature>
<dbReference type="InterPro" id="IPR005478">
    <property type="entry name" value="Transketolase_bac-like"/>
</dbReference>
<comment type="cofactor">
    <cofactor evidence="15">
        <name>thiamine diphosphate</name>
        <dbReference type="ChEBI" id="CHEBI:58937"/>
    </cofactor>
    <text evidence="15">Binds 1 thiamine pyrophosphate per subunit. During the reaction, the substrate forms a covalent intermediate with the cofactor.</text>
</comment>
<feature type="binding site" evidence="15">
    <location>
        <position position="455"/>
    </location>
    <ligand>
        <name>thiamine diphosphate</name>
        <dbReference type="ChEBI" id="CHEBI:58937"/>
    </ligand>
</feature>
<feature type="binding site" evidence="15">
    <location>
        <begin position="132"/>
        <end position="134"/>
    </location>
    <ligand>
        <name>thiamine diphosphate</name>
        <dbReference type="ChEBI" id="CHEBI:58937"/>
    </ligand>
</feature>
<evidence type="ECO:0000256" key="8">
    <source>
        <dbReference type="ARBA" id="ARBA00022837"/>
    </source>
</evidence>
<dbReference type="FunFam" id="3.40.50.970:FF:000004">
    <property type="entry name" value="Transketolase"/>
    <property type="match status" value="1"/>
</dbReference>
<organism evidence="20 21">
    <name type="scientific">Candidatus Erwinia haradaeae</name>
    <dbReference type="NCBI Taxonomy" id="1922217"/>
    <lineage>
        <taxon>Bacteria</taxon>
        <taxon>Pseudomonadati</taxon>
        <taxon>Pseudomonadota</taxon>
        <taxon>Gammaproteobacteria</taxon>
        <taxon>Enterobacterales</taxon>
        <taxon>Erwiniaceae</taxon>
        <taxon>Erwinia</taxon>
    </lineage>
</organism>
<feature type="site" description="Important for catalytic activity" evidence="17">
    <location>
        <position position="279"/>
    </location>
</feature>
<keyword evidence="7 16" id="KW-0479">Metal-binding</keyword>
<comment type="cofactor">
    <cofactor evidence="18">
        <name>Mg(2+)</name>
        <dbReference type="ChEBI" id="CHEBI:18420"/>
    </cofactor>
    <cofactor evidence="18">
        <name>Ca(2+)</name>
        <dbReference type="ChEBI" id="CHEBI:29108"/>
    </cofactor>
    <cofactor evidence="18">
        <name>Mn(2+)</name>
        <dbReference type="ChEBI" id="CHEBI:29035"/>
    </cofactor>
    <cofactor evidence="18">
        <name>Co(2+)</name>
        <dbReference type="ChEBI" id="CHEBI:48828"/>
    </cofactor>
    <text evidence="18">Binds 1 Mg(2+) ion per subunit. Can also utilize other divalent metal cations, such as Ca(2+), Mn(2+) and Co(2+).</text>
</comment>
<dbReference type="GO" id="GO:0004802">
    <property type="term" value="F:transketolase activity"/>
    <property type="evidence" value="ECO:0007669"/>
    <property type="project" value="UniProtKB-UniRule"/>
</dbReference>
<dbReference type="GO" id="GO:0009052">
    <property type="term" value="P:pentose-phosphate shunt, non-oxidative branch"/>
    <property type="evidence" value="ECO:0007669"/>
    <property type="project" value="UniProtKB-ARBA"/>
</dbReference>
<feature type="binding site" evidence="14">
    <location>
        <position position="479"/>
    </location>
    <ligand>
        <name>substrate</name>
    </ligand>
</feature>
<dbReference type="SUPFAM" id="SSF52922">
    <property type="entry name" value="TK C-terminal domain-like"/>
    <property type="match status" value="1"/>
</dbReference>
<comment type="subunit">
    <text evidence="4 18">Homodimer.</text>
</comment>
<comment type="similarity">
    <text evidence="3 18">Belongs to the transketolase family.</text>
</comment>
<evidence type="ECO:0000256" key="16">
    <source>
        <dbReference type="PIRSR" id="PIRSR605478-4"/>
    </source>
</evidence>
<dbReference type="SMART" id="SM00861">
    <property type="entry name" value="Transket_pyr"/>
    <property type="match status" value="1"/>
</dbReference>
<feature type="binding site" evidence="14">
    <location>
        <position position="44"/>
    </location>
    <ligand>
        <name>substrate</name>
    </ligand>
</feature>
<keyword evidence="8 18" id="KW-0106">Calcium</keyword>
<dbReference type="Gene3D" id="3.40.50.970">
    <property type="match status" value="2"/>
</dbReference>
<proteinExistence type="inferred from homology"/>
<dbReference type="GO" id="GO:0005829">
    <property type="term" value="C:cytosol"/>
    <property type="evidence" value="ECO:0007669"/>
    <property type="project" value="UniProtKB-ARBA"/>
</dbReference>
<reference evidence="20 21" key="1">
    <citation type="submission" date="2019-02" db="EMBL/GenBank/DDBJ databases">
        <authorList>
            <person name="Manzano-Marin A."/>
            <person name="Manzano-Marin A."/>
        </authorList>
    </citation>
    <scope>NUCLEOTIDE SEQUENCE [LARGE SCALE GENOMIC DNA]</scope>
    <source>
        <strain evidence="20 21">ErCikochiana</strain>
    </source>
</reference>
<evidence type="ECO:0000256" key="13">
    <source>
        <dbReference type="PIRSR" id="PIRSR605478-1"/>
    </source>
</evidence>
<dbReference type="CDD" id="cd07033">
    <property type="entry name" value="TPP_PYR_DXS_TK_like"/>
    <property type="match status" value="1"/>
</dbReference>
<feature type="site" description="Important for catalytic activity" evidence="17">
    <location>
        <position position="44"/>
    </location>
</feature>
<dbReference type="InterPro" id="IPR005475">
    <property type="entry name" value="Transketolase-like_Pyr-bd"/>
</dbReference>
<dbReference type="PROSITE" id="PS00801">
    <property type="entry name" value="TRANSKETOLASE_1"/>
    <property type="match status" value="1"/>
</dbReference>
<feature type="domain" description="Transketolase-like pyrimidine-binding" evidence="19">
    <location>
        <begin position="373"/>
        <end position="543"/>
    </location>
</feature>
<feature type="binding site" evidence="14">
    <location>
        <position position="376"/>
    </location>
    <ligand>
        <name>substrate</name>
    </ligand>
</feature>
<dbReference type="PANTHER" id="PTHR43522">
    <property type="entry name" value="TRANSKETOLASE"/>
    <property type="match status" value="1"/>
</dbReference>
<evidence type="ECO:0000256" key="6">
    <source>
        <dbReference type="ARBA" id="ARBA00022679"/>
    </source>
</evidence>
<dbReference type="InterPro" id="IPR020826">
    <property type="entry name" value="Transketolase_BS"/>
</dbReference>
<evidence type="ECO:0000256" key="5">
    <source>
        <dbReference type="ARBA" id="ARBA00013152"/>
    </source>
</evidence>
<dbReference type="GO" id="GO:0046872">
    <property type="term" value="F:metal ion binding"/>
    <property type="evidence" value="ECO:0007669"/>
    <property type="project" value="UniProtKB-KW"/>
</dbReference>
<feature type="binding site" evidence="14">
    <location>
        <position position="279"/>
    </location>
    <ligand>
        <name>substrate</name>
    </ligand>
</feature>
<comment type="cofactor">
    <cofactor evidence="16">
        <name>Mg(2+)</name>
        <dbReference type="ChEBI" id="CHEBI:18420"/>
    </cofactor>
    <text evidence="16">Binds 1 Mg(2+) ion per subunit. Can also utilize other divalent metal cations, such as Ca(2+), Mn(2+) and Co(2+).</text>
</comment>
<feature type="binding site" evidence="15">
    <location>
        <position position="174"/>
    </location>
    <ligand>
        <name>thiamine diphosphate</name>
        <dbReference type="ChEBI" id="CHEBI:58937"/>
    </ligand>
</feature>
<evidence type="ECO:0000256" key="2">
    <source>
        <dbReference type="ARBA" id="ARBA00001941"/>
    </source>
</evidence>
<evidence type="ECO:0000256" key="15">
    <source>
        <dbReference type="PIRSR" id="PIRSR605478-3"/>
    </source>
</evidence>
<feature type="binding site" evidence="15">
    <location>
        <position position="203"/>
    </location>
    <ligand>
        <name>thiamine diphosphate</name>
        <dbReference type="ChEBI" id="CHEBI:58937"/>
    </ligand>
</feature>
<protein>
    <recommendedName>
        <fullName evidence="5 12">Transketolase</fullName>
        <ecNumber evidence="5 12">2.2.1.1</ecNumber>
    </recommendedName>
</protein>
<evidence type="ECO:0000256" key="11">
    <source>
        <dbReference type="ARBA" id="ARBA00049473"/>
    </source>
</evidence>
<dbReference type="Pfam" id="PF00456">
    <property type="entry name" value="Transketolase_N"/>
    <property type="match status" value="1"/>
</dbReference>
<gene>
    <name evidence="20" type="primary">tktA</name>
    <name evidence="20" type="ORF">ERCIKOCA2762_321</name>
</gene>
<dbReference type="AlphaFoldDB" id="A0A451D9T7"/>
<feature type="binding site" evidence="14">
    <location>
        <position position="487"/>
    </location>
    <ligand>
        <name>substrate</name>
    </ligand>
</feature>
<keyword evidence="6 18" id="KW-0808">Transferase</keyword>
<feature type="binding site" evidence="15">
    <location>
        <position position="84"/>
    </location>
    <ligand>
        <name>thiamine diphosphate</name>
        <dbReference type="ChEBI" id="CHEBI:58937"/>
    </ligand>
</feature>
<dbReference type="Pfam" id="PF02779">
    <property type="entry name" value="Transket_pyr"/>
    <property type="match status" value="1"/>
</dbReference>
<comment type="function">
    <text evidence="18">Catalyzes the transfer of a two-carbon ketol group from a ketose donor to an aldose acceptor, via a covalent intermediate with the cofactor thiamine pyrophosphate.</text>
</comment>
<dbReference type="PROSITE" id="PS00802">
    <property type="entry name" value="TRANSKETOLASE_2"/>
    <property type="match status" value="1"/>
</dbReference>
<evidence type="ECO:0000256" key="7">
    <source>
        <dbReference type="ARBA" id="ARBA00022723"/>
    </source>
</evidence>
<feature type="active site" description="Proton donor" evidence="13">
    <location>
        <position position="429"/>
    </location>
</feature>
<evidence type="ECO:0000256" key="3">
    <source>
        <dbReference type="ARBA" id="ARBA00007131"/>
    </source>
</evidence>
<dbReference type="NCBIfam" id="TIGR00232">
    <property type="entry name" value="tktlase_bact"/>
    <property type="match status" value="1"/>
</dbReference>
<dbReference type="FunFam" id="3.40.50.970:FF:000003">
    <property type="entry name" value="Transketolase"/>
    <property type="match status" value="1"/>
</dbReference>
<dbReference type="EC" id="2.2.1.1" evidence="5 12"/>
<dbReference type="Gene3D" id="3.40.50.920">
    <property type="match status" value="1"/>
</dbReference>
<evidence type="ECO:0000256" key="17">
    <source>
        <dbReference type="PIRSR" id="PIRSR605478-5"/>
    </source>
</evidence>
<evidence type="ECO:0000313" key="20">
    <source>
        <dbReference type="EMBL" id="VFP83088.1"/>
    </source>
</evidence>
<evidence type="ECO:0000256" key="1">
    <source>
        <dbReference type="ARBA" id="ARBA00001913"/>
    </source>
</evidence>
<dbReference type="InterPro" id="IPR033247">
    <property type="entry name" value="Transketolase_fam"/>
</dbReference>
<dbReference type="InterPro" id="IPR009014">
    <property type="entry name" value="Transketo_C/PFOR_II"/>
</dbReference>
<comment type="cofactor">
    <cofactor evidence="2">
        <name>Co(2+)</name>
        <dbReference type="ChEBI" id="CHEBI:48828"/>
    </cofactor>
</comment>
<comment type="cofactor">
    <cofactor evidence="1">
        <name>Ca(2+)</name>
        <dbReference type="ChEBI" id="CHEBI:29108"/>
    </cofactor>
</comment>
<dbReference type="FunFam" id="3.40.50.920:FF:000003">
    <property type="entry name" value="Transketolase"/>
    <property type="match status" value="1"/>
</dbReference>